<dbReference type="InterPro" id="IPR011682">
    <property type="entry name" value="Glyco_hydro_38_C"/>
</dbReference>
<dbReference type="Pfam" id="PF17677">
    <property type="entry name" value="Glyco_hydro38C2"/>
    <property type="match status" value="1"/>
</dbReference>
<reference evidence="11" key="1">
    <citation type="submission" date="2017-02" db="UniProtKB">
        <authorList>
            <consortium name="WormBaseParasite"/>
        </authorList>
    </citation>
    <scope>IDENTIFICATION</scope>
</reference>
<dbReference type="GO" id="GO:0006013">
    <property type="term" value="P:mannose metabolic process"/>
    <property type="evidence" value="ECO:0007669"/>
    <property type="project" value="InterPro"/>
</dbReference>
<reference evidence="8 10" key="2">
    <citation type="submission" date="2018-11" db="EMBL/GenBank/DDBJ databases">
        <authorList>
            <consortium name="Pathogen Informatics"/>
        </authorList>
    </citation>
    <scope>NUCLEOTIDE SEQUENCE [LARGE SCALE GENOMIC DNA]</scope>
</reference>
<dbReference type="InterPro" id="IPR000602">
    <property type="entry name" value="Glyco_hydro_38_N"/>
</dbReference>
<name>A0A0N4U675_DRAME</name>
<dbReference type="STRING" id="318479.A0A0N4U675"/>
<keyword evidence="6" id="KW-0326">Glycosidase</keyword>
<dbReference type="PANTHER" id="PTHR46017">
    <property type="entry name" value="ALPHA-MANNOSIDASE 2C1"/>
    <property type="match status" value="1"/>
</dbReference>
<dbReference type="Gene3D" id="2.70.98.30">
    <property type="entry name" value="Golgi alpha-mannosidase II, domain 4"/>
    <property type="match status" value="1"/>
</dbReference>
<dbReference type="GO" id="GO:0009313">
    <property type="term" value="P:oligosaccharide catabolic process"/>
    <property type="evidence" value="ECO:0007669"/>
    <property type="project" value="TreeGrafter"/>
</dbReference>
<dbReference type="PANTHER" id="PTHR46017:SF1">
    <property type="entry name" value="ALPHA-MANNOSIDASE 2C1"/>
    <property type="match status" value="1"/>
</dbReference>
<dbReference type="InterPro" id="IPR027291">
    <property type="entry name" value="Glyco_hydro_38_N_sf"/>
</dbReference>
<protein>
    <recommendedName>
        <fullName evidence="3">alpha-mannosidase</fullName>
        <ecNumber evidence="3">3.2.1.24</ecNumber>
    </recommendedName>
</protein>
<dbReference type="InterPro" id="IPR041147">
    <property type="entry name" value="GH38_C"/>
</dbReference>
<dbReference type="SUPFAM" id="SSF88688">
    <property type="entry name" value="Families 57/38 glycoside transferase middle domain"/>
    <property type="match status" value="1"/>
</dbReference>
<sequence>MVSHYEYVAPIFKNERTTFERIEKFISNDYFADCNLRGRLYRFPRAVSIKHYSSEEVSTISFNDAVQFLSSKGKQVDIGFSFGPTWTIHWFEVICEVPREWESENLVLQFDAGCEALVWDSNGKVIQGCSPDFGRIDIAIPSGQLTHKFYIEASANERNGDGDGGAIRPAKLNKFFELKKACICIFRPDIYDLLINFEILLEMAEHLPKDGLRRYEALYTANDMINQLVLFDFSSDIIQKCHEKAMKFFAQPNAPSQITLYAIGNCHIDTAWLWSFDETKRKCARSWSSVLSLMKKYPEMNFAVSQAQQLLWLSEEYPSIYEDIKDLSLDGQFIPVGGSWVEMDANIPNGESLLRQIIYGQKEFRKIFKSLSNIFWLPDTFGFCAQLPQIIKHCGMSYFVTQKMSWSLVNKFPHNSFRWIGIDGSEVLAHFPPHHYVAKITAKECLESARNFLDKGRSKIAMMLYGHGDGGGGPDEYMLKRAERLVDCDGIPKILNGTPNDFFHELEKDLPNLCTWKGELYLELHNATYTTHSILKKMNRKLESLLRDHEFLQTLLLVEEGRFTSLENAWKNVLLNQFHDILPGTCIKEVVADAVRIYNCCFDRLAVHDGSVLKMIDTVKQESSDNWFLNSCTWTRTFCHDGQLYNISPLSVFHLNSLHSVPFNYNKRLATVDENNFKLNNAFLSATFDKLGRIMNLVIYSNENSVNKTFNVINPGELANQFLVYDDVPLFWDAWDVMDYHLETKKEIAEGVSAAIVENSDFYAVIHFELKISPKSYIIQKVSLRADLPYIVFDTTVEFPVNINNSEALYEIPFGFIGRTTTKNTTWDSGKYEVCAHKWMVLSEYNRGVAILNDCKYGHSCEGNVMRLSLLRSSKSPDDEADMGDHKFSYALYPFIGQLQQPYNNTKLNIVRAAFEFNNPIRRIQNWTVGRDVTNVLSVEGDEGIFLSSIKPAEIEPNAFIIRLFESFGGAASIKLFVKHARIVSVDLCDALEQSISNIPIEMELHEESHSSEYISLEFRAFEIKTLLVRLYAV</sequence>
<evidence type="ECO:0000256" key="5">
    <source>
        <dbReference type="ARBA" id="ARBA00022801"/>
    </source>
</evidence>
<comment type="catalytic activity">
    <reaction evidence="1">
        <text>Hydrolysis of terminal, non-reducing alpha-D-mannose residues in alpha-D-mannosides.</text>
        <dbReference type="EC" id="3.2.1.24"/>
    </reaction>
</comment>
<accession>A0A0N4U675</accession>
<organism evidence="9 11">
    <name type="scientific">Dracunculus medinensis</name>
    <name type="common">Guinea worm</name>
    <dbReference type="NCBI Taxonomy" id="318479"/>
    <lineage>
        <taxon>Eukaryota</taxon>
        <taxon>Metazoa</taxon>
        <taxon>Ecdysozoa</taxon>
        <taxon>Nematoda</taxon>
        <taxon>Chromadorea</taxon>
        <taxon>Rhabditida</taxon>
        <taxon>Spirurina</taxon>
        <taxon>Dracunculoidea</taxon>
        <taxon>Dracunculidae</taxon>
        <taxon>Dracunculus</taxon>
    </lineage>
</organism>
<dbReference type="Proteomes" id="UP000038040">
    <property type="component" value="Unplaced"/>
</dbReference>
<dbReference type="InterPro" id="IPR011330">
    <property type="entry name" value="Glyco_hydro/deAcase_b/a-brl"/>
</dbReference>
<dbReference type="Gene3D" id="3.20.110.10">
    <property type="entry name" value="Glycoside hydrolase 38, N terminal domain"/>
    <property type="match status" value="1"/>
</dbReference>
<dbReference type="GO" id="GO:0030246">
    <property type="term" value="F:carbohydrate binding"/>
    <property type="evidence" value="ECO:0007669"/>
    <property type="project" value="InterPro"/>
</dbReference>
<dbReference type="FunFam" id="1.20.1270.50:FF:000004">
    <property type="entry name" value="alpha-mannosidase 2C1 isoform X1"/>
    <property type="match status" value="1"/>
</dbReference>
<dbReference type="AlphaFoldDB" id="A0A0N4U675"/>
<dbReference type="SUPFAM" id="SSF88713">
    <property type="entry name" value="Glycoside hydrolase/deacetylase"/>
    <property type="match status" value="1"/>
</dbReference>
<evidence type="ECO:0000313" key="9">
    <source>
        <dbReference type="Proteomes" id="UP000038040"/>
    </source>
</evidence>
<evidence type="ECO:0000256" key="3">
    <source>
        <dbReference type="ARBA" id="ARBA00012752"/>
    </source>
</evidence>
<dbReference type="EC" id="3.2.1.24" evidence="3"/>
<comment type="similarity">
    <text evidence="2">Belongs to the glycosyl hydrolase 38 family.</text>
</comment>
<feature type="domain" description="Glycoside hydrolase family 38 central" evidence="7">
    <location>
        <begin position="523"/>
        <end position="598"/>
    </location>
</feature>
<dbReference type="InterPro" id="IPR028995">
    <property type="entry name" value="Glyco_hydro_57/38_cen_sf"/>
</dbReference>
<evidence type="ECO:0000313" key="8">
    <source>
        <dbReference type="EMBL" id="VDN56790.1"/>
    </source>
</evidence>
<evidence type="ECO:0000313" key="10">
    <source>
        <dbReference type="Proteomes" id="UP000274756"/>
    </source>
</evidence>
<dbReference type="GO" id="GO:0004559">
    <property type="term" value="F:alpha-mannosidase activity"/>
    <property type="evidence" value="ECO:0007669"/>
    <property type="project" value="UniProtKB-EC"/>
</dbReference>
<keyword evidence="10" id="KW-1185">Reference proteome</keyword>
<proteinExistence type="inferred from homology"/>
<dbReference type="InterPro" id="IPR015341">
    <property type="entry name" value="Glyco_hydro_38_cen"/>
</dbReference>
<dbReference type="SUPFAM" id="SSF74650">
    <property type="entry name" value="Galactose mutarotase-like"/>
    <property type="match status" value="1"/>
</dbReference>
<evidence type="ECO:0000256" key="6">
    <source>
        <dbReference type="ARBA" id="ARBA00023295"/>
    </source>
</evidence>
<dbReference type="GO" id="GO:0046872">
    <property type="term" value="F:metal ion binding"/>
    <property type="evidence" value="ECO:0007669"/>
    <property type="project" value="UniProtKB-KW"/>
</dbReference>
<dbReference type="WBParaSite" id="DME_0000240301-mRNA-1">
    <property type="protein sequence ID" value="DME_0000240301-mRNA-1"/>
    <property type="gene ID" value="DME_0000240301"/>
</dbReference>
<dbReference type="Pfam" id="PF07748">
    <property type="entry name" value="Glyco_hydro_38C"/>
    <property type="match status" value="1"/>
</dbReference>
<dbReference type="InterPro" id="IPR037094">
    <property type="entry name" value="Glyco_hydro_38_cen_sf"/>
</dbReference>
<gene>
    <name evidence="8" type="ORF">DME_LOCUS6763</name>
</gene>
<dbReference type="OrthoDB" id="10261055at2759"/>
<dbReference type="EMBL" id="UYYG01001157">
    <property type="protein sequence ID" value="VDN56790.1"/>
    <property type="molecule type" value="Genomic_DNA"/>
</dbReference>
<keyword evidence="5" id="KW-0378">Hydrolase</keyword>
<dbReference type="InterPro" id="IPR054723">
    <property type="entry name" value="Ams1-like_N"/>
</dbReference>
<keyword evidence="4" id="KW-0479">Metal-binding</keyword>
<dbReference type="Pfam" id="PF09261">
    <property type="entry name" value="Alpha-mann_mid"/>
    <property type="match status" value="1"/>
</dbReference>
<dbReference type="Proteomes" id="UP000274756">
    <property type="component" value="Unassembled WGS sequence"/>
</dbReference>
<evidence type="ECO:0000259" key="7">
    <source>
        <dbReference type="SMART" id="SM00872"/>
    </source>
</evidence>
<evidence type="ECO:0000256" key="1">
    <source>
        <dbReference type="ARBA" id="ARBA00000365"/>
    </source>
</evidence>
<dbReference type="Gene3D" id="1.20.1270.50">
    <property type="entry name" value="Glycoside hydrolase family 38, central domain"/>
    <property type="match status" value="1"/>
</dbReference>
<evidence type="ECO:0000313" key="11">
    <source>
        <dbReference type="WBParaSite" id="DME_0000240301-mRNA-1"/>
    </source>
</evidence>
<evidence type="ECO:0000256" key="2">
    <source>
        <dbReference type="ARBA" id="ARBA00009792"/>
    </source>
</evidence>
<dbReference type="Pfam" id="PF01074">
    <property type="entry name" value="Glyco_hydro_38N"/>
    <property type="match status" value="1"/>
</dbReference>
<dbReference type="InterPro" id="IPR011013">
    <property type="entry name" value="Gal_mutarotase_sf_dom"/>
</dbReference>
<dbReference type="SMART" id="SM00872">
    <property type="entry name" value="Alpha-mann_mid"/>
    <property type="match status" value="1"/>
</dbReference>
<evidence type="ECO:0000256" key="4">
    <source>
        <dbReference type="ARBA" id="ARBA00022723"/>
    </source>
</evidence>
<dbReference type="Pfam" id="PF22907">
    <property type="entry name" value="Ams1-like_1st"/>
    <property type="match status" value="1"/>
</dbReference>
<dbReference type="FunFam" id="3.20.110.10:FF:000002">
    <property type="entry name" value="alpha-mannosidase 2C1 isoform X1"/>
    <property type="match status" value="1"/>
</dbReference>